<feature type="compositionally biased region" description="Acidic residues" evidence="8">
    <location>
        <begin position="136"/>
        <end position="149"/>
    </location>
</feature>
<evidence type="ECO:0000256" key="2">
    <source>
        <dbReference type="ARBA" id="ARBA00004604"/>
    </source>
</evidence>
<feature type="region of interest" description="Disordered" evidence="8">
    <location>
        <begin position="567"/>
        <end position="625"/>
    </location>
</feature>
<dbReference type="InterPro" id="IPR035979">
    <property type="entry name" value="RBD_domain_sf"/>
</dbReference>
<dbReference type="PROSITE" id="PS50102">
    <property type="entry name" value="RRM"/>
    <property type="match status" value="1"/>
</dbReference>
<dbReference type="SUPFAM" id="SSF54928">
    <property type="entry name" value="RNA-binding domain, RBD"/>
    <property type="match status" value="1"/>
</dbReference>
<dbReference type="PANTHER" id="PTHR23236:SF25">
    <property type="entry name" value="RNA-BINDING PROTEIN 34"/>
    <property type="match status" value="1"/>
</dbReference>
<dbReference type="GO" id="GO:0019843">
    <property type="term" value="F:rRNA binding"/>
    <property type="evidence" value="ECO:0007669"/>
    <property type="project" value="TreeGrafter"/>
</dbReference>
<evidence type="ECO:0000313" key="11">
    <source>
        <dbReference type="Proteomes" id="UP000292702"/>
    </source>
</evidence>
<evidence type="ECO:0000256" key="1">
    <source>
        <dbReference type="ARBA" id="ARBA00002475"/>
    </source>
</evidence>
<feature type="region of interest" description="Disordered" evidence="8">
    <location>
        <begin position="230"/>
        <end position="259"/>
    </location>
</feature>
<feature type="compositionally biased region" description="Basic and acidic residues" evidence="8">
    <location>
        <begin position="581"/>
        <end position="592"/>
    </location>
</feature>
<evidence type="ECO:0000256" key="8">
    <source>
        <dbReference type="SAM" id="MobiDB-lite"/>
    </source>
</evidence>
<feature type="compositionally biased region" description="Acidic residues" evidence="8">
    <location>
        <begin position="417"/>
        <end position="429"/>
    </location>
</feature>
<dbReference type="EMBL" id="RWJN01000013">
    <property type="protein sequence ID" value="TCD70865.1"/>
    <property type="molecule type" value="Genomic_DNA"/>
</dbReference>
<evidence type="ECO:0000256" key="7">
    <source>
        <dbReference type="PROSITE-ProRule" id="PRU00176"/>
    </source>
</evidence>
<feature type="domain" description="RRM" evidence="9">
    <location>
        <begin position="383"/>
        <end position="493"/>
    </location>
</feature>
<protein>
    <recommendedName>
        <fullName evidence="4">Nucleolar protein 12</fullName>
    </recommendedName>
</protein>
<dbReference type="OrthoDB" id="442677at2759"/>
<feature type="compositionally biased region" description="Basic and acidic residues" evidence="8">
    <location>
        <begin position="83"/>
        <end position="92"/>
    </location>
</feature>
<comment type="subcellular location">
    <subcellularLocation>
        <location evidence="2">Nucleus</location>
        <location evidence="2">Nucleolus</location>
    </subcellularLocation>
</comment>
<organism evidence="10 11">
    <name type="scientific">Steccherinum ochraceum</name>
    <dbReference type="NCBI Taxonomy" id="92696"/>
    <lineage>
        <taxon>Eukaryota</taxon>
        <taxon>Fungi</taxon>
        <taxon>Dikarya</taxon>
        <taxon>Basidiomycota</taxon>
        <taxon>Agaricomycotina</taxon>
        <taxon>Agaricomycetes</taxon>
        <taxon>Polyporales</taxon>
        <taxon>Steccherinaceae</taxon>
        <taxon>Steccherinum</taxon>
    </lineage>
</organism>
<proteinExistence type="inferred from homology"/>
<feature type="region of interest" description="Disordered" evidence="8">
    <location>
        <begin position="43"/>
        <end position="185"/>
    </location>
</feature>
<name>A0A4R0RVT4_9APHY</name>
<evidence type="ECO:0000256" key="4">
    <source>
        <dbReference type="ARBA" id="ARBA00015520"/>
    </source>
</evidence>
<dbReference type="Proteomes" id="UP000292702">
    <property type="component" value="Unassembled WGS sequence"/>
</dbReference>
<evidence type="ECO:0000256" key="3">
    <source>
        <dbReference type="ARBA" id="ARBA00007077"/>
    </source>
</evidence>
<evidence type="ECO:0000256" key="5">
    <source>
        <dbReference type="ARBA" id="ARBA00022884"/>
    </source>
</evidence>
<reference evidence="10 11" key="1">
    <citation type="submission" date="2018-11" db="EMBL/GenBank/DDBJ databases">
        <title>Genome assembly of Steccherinum ochraceum LE-BIN_3174, the white-rot fungus of the Steccherinaceae family (The Residual Polyporoid clade, Polyporales, Basidiomycota).</title>
        <authorList>
            <person name="Fedorova T.V."/>
            <person name="Glazunova O.A."/>
            <person name="Landesman E.O."/>
            <person name="Moiseenko K.V."/>
            <person name="Psurtseva N.V."/>
            <person name="Savinova O.S."/>
            <person name="Shakhova N.V."/>
            <person name="Tyazhelova T.V."/>
            <person name="Vasina D.V."/>
        </authorList>
    </citation>
    <scope>NUCLEOTIDE SEQUENCE [LARGE SCALE GENOMIC DNA]</scope>
    <source>
        <strain evidence="10 11">LE-BIN_3174</strain>
    </source>
</reference>
<keyword evidence="6" id="KW-0539">Nucleus</keyword>
<gene>
    <name evidence="10" type="ORF">EIP91_001173</name>
</gene>
<dbReference type="InterPro" id="IPR000504">
    <property type="entry name" value="RRM_dom"/>
</dbReference>
<keyword evidence="11" id="KW-1185">Reference proteome</keyword>
<feature type="compositionally biased region" description="Low complexity" evidence="8">
    <location>
        <begin position="7"/>
        <end position="16"/>
    </location>
</feature>
<dbReference type="InterPro" id="IPR012677">
    <property type="entry name" value="Nucleotide-bd_a/b_plait_sf"/>
</dbReference>
<dbReference type="GO" id="GO:0005730">
    <property type="term" value="C:nucleolus"/>
    <property type="evidence" value="ECO:0007669"/>
    <property type="project" value="UniProtKB-SubCell"/>
</dbReference>
<feature type="region of interest" description="Disordered" evidence="8">
    <location>
        <begin position="501"/>
        <end position="542"/>
    </location>
</feature>
<comment type="similarity">
    <text evidence="3">Belongs to the RRM RBM34 family.</text>
</comment>
<keyword evidence="5 7" id="KW-0694">RNA-binding</keyword>
<dbReference type="AlphaFoldDB" id="A0A4R0RVT4"/>
<comment type="caution">
    <text evidence="10">The sequence shown here is derived from an EMBL/GenBank/DDBJ whole genome shotgun (WGS) entry which is preliminary data.</text>
</comment>
<dbReference type="PANTHER" id="PTHR23236">
    <property type="entry name" value="EUKARYOTIC TRANSLATION INITIATION FACTOR 4B/4H"/>
    <property type="match status" value="1"/>
</dbReference>
<feature type="compositionally biased region" description="Low complexity" evidence="8">
    <location>
        <begin position="43"/>
        <end position="57"/>
    </location>
</feature>
<evidence type="ECO:0000259" key="9">
    <source>
        <dbReference type="PROSITE" id="PS50102"/>
    </source>
</evidence>
<feature type="region of interest" description="Disordered" evidence="8">
    <location>
        <begin position="1"/>
        <end position="23"/>
    </location>
</feature>
<dbReference type="GO" id="GO:0000463">
    <property type="term" value="P:maturation of LSU-rRNA from tricistronic rRNA transcript (SSU-rRNA, 5.8S rRNA, LSU-rRNA)"/>
    <property type="evidence" value="ECO:0007669"/>
    <property type="project" value="TreeGrafter"/>
</dbReference>
<dbReference type="SMART" id="SM00360">
    <property type="entry name" value="RRM"/>
    <property type="match status" value="1"/>
</dbReference>
<sequence length="625" mass="68312">MSLSSFLLGKDGASAKGKGKAIDDDLFSTTVKAPAVATVHTAVTTTTASASTPVVPVAEKKEKKKRKLAEEASAPSTSKRTKTNSDVETSNRDKKKKEKKTQKPQQAVEDEEELSDAEISHPPSPKKAPKPRDVDKDADEAEGSSDEEGDPSKLVHESLVNGGKGKEKARKKFVPEEETSQQRDARTIFVGNVAVEVAKNRSLLKQLKKHILSFVPSARIESVRLRSVGFQKPTASSTDVEAKGKQKEAEAEGRQHDRERAATWRARQLGDDAADEAAAVPEKKFLSTSEKKRVAFIKSEIHSGVDSVNAYVVFAHPPPVDPSRPTNLPPPAPVMDPYEAAKLAIAKCDGSTFQERTIRVDAVRKDASEVATKGGELSGDPKLTVFVGSLDFASKEEDLRAFFEGLMVAERGSPSEQAEDEDEDEEEEGGAPKTKAAAWVKRVRIIRDKDTLLGKGFGYVQFVDRECVDEILSMEESRLKFAKRKLRVQRCKTLPGAKTKITTTPAASKAGPSASRQHPPSSRPIRPVVIGPTPKGDPTLGTKISHLSKEERKNVKKGDADRVARRLAKKAAKSKMTLVEKGVKAKVSDRERTRKRPKDHQKAGEKPKRRVRSEKAISKLNGKKQ</sequence>
<evidence type="ECO:0000313" key="10">
    <source>
        <dbReference type="EMBL" id="TCD70865.1"/>
    </source>
</evidence>
<dbReference type="Gene3D" id="3.30.70.330">
    <property type="match status" value="1"/>
</dbReference>
<feature type="region of interest" description="Disordered" evidence="8">
    <location>
        <begin position="410"/>
        <end position="434"/>
    </location>
</feature>
<evidence type="ECO:0000256" key="6">
    <source>
        <dbReference type="ARBA" id="ARBA00023242"/>
    </source>
</evidence>
<feature type="compositionally biased region" description="Basic and acidic residues" evidence="8">
    <location>
        <begin position="240"/>
        <end position="259"/>
    </location>
</feature>
<comment type="function">
    <text evidence="1">Involved in pre-25S rRNA processing.</text>
</comment>
<dbReference type="STRING" id="92696.A0A4R0RVT4"/>
<accession>A0A4R0RVT4</accession>
<feature type="compositionally biased region" description="Basic residues" evidence="8">
    <location>
        <begin position="93"/>
        <end position="102"/>
    </location>
</feature>